<feature type="domain" description="HTH lysR-type" evidence="7">
    <location>
        <begin position="15"/>
        <end position="72"/>
    </location>
</feature>
<name>B9TDJ5_RICCO</name>
<comment type="similarity">
    <text evidence="2">Belongs to the LysR transcriptional regulatory family.</text>
</comment>
<protein>
    <recommendedName>
        <fullName evidence="3">Probable RuBisCO transcriptional regulator</fullName>
    </recommendedName>
</protein>
<evidence type="ECO:0000313" key="9">
    <source>
        <dbReference type="Proteomes" id="UP000008311"/>
    </source>
</evidence>
<dbReference type="PROSITE" id="PS50931">
    <property type="entry name" value="HTH_LYSR"/>
    <property type="match status" value="1"/>
</dbReference>
<keyword evidence="5" id="KW-0238">DNA-binding</keyword>
<dbReference type="FunFam" id="1.10.10.10:FF:000001">
    <property type="entry name" value="LysR family transcriptional regulator"/>
    <property type="match status" value="1"/>
</dbReference>
<evidence type="ECO:0000256" key="6">
    <source>
        <dbReference type="ARBA" id="ARBA00023163"/>
    </source>
</evidence>
<dbReference type="eggNOG" id="ENOG502S28J">
    <property type="taxonomic scope" value="Eukaryota"/>
</dbReference>
<evidence type="ECO:0000256" key="5">
    <source>
        <dbReference type="ARBA" id="ARBA00023125"/>
    </source>
</evidence>
<sequence length="311" mass="34376">MHEMVATDKQVLLPISLVSLRTFVEVARCGSMKDAARNLGVTPGAVSQQIKIVEERLGAPLFERASKDLHLTAEGVRLIEALNMPFQQIQDAVEDFDHRKPKRNTLVVTTVPSFASSWLVPRIGKFAKLYPDIEVKVDSSVALVDLRHEPFDIAIRHGSGNYPGMSVTQLLTPQLVVVASPEFLRNIPSIQTPADCLAHPLLQDRDRVDWPRWFRAHGINDATGRAARGSSFSDDSLMIKAAVASQGLALVRDIYAEEAISSGLVRIPIAASLGTPLSYYFVTRMQDAQKSRIQAFRNWLLGEIASRPKLT</sequence>
<keyword evidence="4" id="KW-0805">Transcription regulation</keyword>
<evidence type="ECO:0000256" key="1">
    <source>
        <dbReference type="ARBA" id="ARBA00003782"/>
    </source>
</evidence>
<dbReference type="PANTHER" id="PTHR30537:SF26">
    <property type="entry name" value="GLYCINE CLEAVAGE SYSTEM TRANSCRIPTIONAL ACTIVATOR"/>
    <property type="match status" value="1"/>
</dbReference>
<dbReference type="AlphaFoldDB" id="B9TDJ5"/>
<evidence type="ECO:0000256" key="2">
    <source>
        <dbReference type="ARBA" id="ARBA00009437"/>
    </source>
</evidence>
<dbReference type="SUPFAM" id="SSF53850">
    <property type="entry name" value="Periplasmic binding protein-like II"/>
    <property type="match status" value="1"/>
</dbReference>
<dbReference type="InParanoid" id="B9TDJ5"/>
<dbReference type="GO" id="GO:0043565">
    <property type="term" value="F:sequence-specific DNA binding"/>
    <property type="evidence" value="ECO:0000318"/>
    <property type="project" value="GO_Central"/>
</dbReference>
<dbReference type="EMBL" id="EQ978252">
    <property type="protein sequence ID" value="EEF26069.1"/>
    <property type="molecule type" value="Genomic_DNA"/>
</dbReference>
<dbReference type="PANTHER" id="PTHR30537">
    <property type="entry name" value="HTH-TYPE TRANSCRIPTIONAL REGULATOR"/>
    <property type="match status" value="1"/>
</dbReference>
<dbReference type="InterPro" id="IPR000847">
    <property type="entry name" value="LysR_HTH_N"/>
</dbReference>
<dbReference type="InterPro" id="IPR058163">
    <property type="entry name" value="LysR-type_TF_proteobact-type"/>
</dbReference>
<reference evidence="9" key="1">
    <citation type="journal article" date="2010" name="Nat. Biotechnol.">
        <title>Draft genome sequence of the oilseed species Ricinus communis.</title>
        <authorList>
            <person name="Chan A.P."/>
            <person name="Crabtree J."/>
            <person name="Zhao Q."/>
            <person name="Lorenzi H."/>
            <person name="Orvis J."/>
            <person name="Puiu D."/>
            <person name="Melake-Berhan A."/>
            <person name="Jones K.M."/>
            <person name="Redman J."/>
            <person name="Chen G."/>
            <person name="Cahoon E.B."/>
            <person name="Gedil M."/>
            <person name="Stanke M."/>
            <person name="Haas B.J."/>
            <person name="Wortman J.R."/>
            <person name="Fraser-Liggett C.M."/>
            <person name="Ravel J."/>
            <person name="Rabinowicz P.D."/>
        </authorList>
    </citation>
    <scope>NUCLEOTIDE SEQUENCE [LARGE SCALE GENOMIC DNA]</scope>
    <source>
        <strain evidence="9">cv. Hale</strain>
    </source>
</reference>
<evidence type="ECO:0000313" key="8">
    <source>
        <dbReference type="EMBL" id="EEF26069.1"/>
    </source>
</evidence>
<dbReference type="GO" id="GO:0006351">
    <property type="term" value="P:DNA-templated transcription"/>
    <property type="evidence" value="ECO:0000318"/>
    <property type="project" value="GO_Central"/>
</dbReference>
<dbReference type="GO" id="GO:0016829">
    <property type="term" value="F:lyase activity"/>
    <property type="evidence" value="ECO:0007669"/>
    <property type="project" value="UniProtKB-KW"/>
</dbReference>
<dbReference type="CDD" id="cd08432">
    <property type="entry name" value="PBP2_GcdR_TrpI_HvrB_AmpR_like"/>
    <property type="match status" value="1"/>
</dbReference>
<evidence type="ECO:0000259" key="7">
    <source>
        <dbReference type="PROSITE" id="PS50931"/>
    </source>
</evidence>
<evidence type="ECO:0000256" key="4">
    <source>
        <dbReference type="ARBA" id="ARBA00023015"/>
    </source>
</evidence>
<dbReference type="InterPro" id="IPR005119">
    <property type="entry name" value="LysR_subst-bd"/>
</dbReference>
<dbReference type="Gene3D" id="1.10.10.10">
    <property type="entry name" value="Winged helix-like DNA-binding domain superfamily/Winged helix DNA-binding domain"/>
    <property type="match status" value="1"/>
</dbReference>
<dbReference type="InterPro" id="IPR036388">
    <property type="entry name" value="WH-like_DNA-bd_sf"/>
</dbReference>
<gene>
    <name evidence="8" type="ORF">RCOM_1814550</name>
</gene>
<evidence type="ECO:0000256" key="3">
    <source>
        <dbReference type="ARBA" id="ARBA00018907"/>
    </source>
</evidence>
<proteinExistence type="inferred from homology"/>
<dbReference type="Proteomes" id="UP000008311">
    <property type="component" value="Unassembled WGS sequence"/>
</dbReference>
<keyword evidence="8" id="KW-0456">Lyase</keyword>
<dbReference type="InterPro" id="IPR036390">
    <property type="entry name" value="WH_DNA-bd_sf"/>
</dbReference>
<organism evidence="8 9">
    <name type="scientific">Ricinus communis</name>
    <name type="common">Castor bean</name>
    <dbReference type="NCBI Taxonomy" id="3988"/>
    <lineage>
        <taxon>Eukaryota</taxon>
        <taxon>Viridiplantae</taxon>
        <taxon>Streptophyta</taxon>
        <taxon>Embryophyta</taxon>
        <taxon>Tracheophyta</taxon>
        <taxon>Spermatophyta</taxon>
        <taxon>Magnoliopsida</taxon>
        <taxon>eudicotyledons</taxon>
        <taxon>Gunneridae</taxon>
        <taxon>Pentapetalae</taxon>
        <taxon>rosids</taxon>
        <taxon>fabids</taxon>
        <taxon>Malpighiales</taxon>
        <taxon>Euphorbiaceae</taxon>
        <taxon>Acalyphoideae</taxon>
        <taxon>Acalypheae</taxon>
        <taxon>Ricinus</taxon>
    </lineage>
</organism>
<comment type="function">
    <text evidence="1">Trans-acting transcriptional regulator of RuBisCO genes (rbcL and rbcS) expression.</text>
</comment>
<keyword evidence="9" id="KW-1185">Reference proteome</keyword>
<dbReference type="Pfam" id="PF00126">
    <property type="entry name" value="HTH_1"/>
    <property type="match status" value="1"/>
</dbReference>
<keyword evidence="6" id="KW-0804">Transcription</keyword>
<dbReference type="GO" id="GO:0003700">
    <property type="term" value="F:DNA-binding transcription factor activity"/>
    <property type="evidence" value="ECO:0000318"/>
    <property type="project" value="GO_Central"/>
</dbReference>
<dbReference type="SUPFAM" id="SSF46785">
    <property type="entry name" value="Winged helix' DNA-binding domain"/>
    <property type="match status" value="1"/>
</dbReference>
<accession>B9TDJ5</accession>
<dbReference type="Gene3D" id="3.40.190.10">
    <property type="entry name" value="Periplasmic binding protein-like II"/>
    <property type="match status" value="2"/>
</dbReference>
<dbReference type="Pfam" id="PF03466">
    <property type="entry name" value="LysR_substrate"/>
    <property type="match status" value="1"/>
</dbReference>